<keyword evidence="2" id="KW-0472">Membrane</keyword>
<evidence type="ECO:0000256" key="2">
    <source>
        <dbReference type="SAM" id="Phobius"/>
    </source>
</evidence>
<keyword evidence="4" id="KW-1185">Reference proteome</keyword>
<keyword evidence="2" id="KW-1133">Transmembrane helix</keyword>
<protein>
    <submittedName>
        <fullName evidence="3">Gas vesicle protein</fullName>
    </submittedName>
</protein>
<dbReference type="PANTHER" id="PTHR35792">
    <property type="entry name" value="GENERAL STRESS PROTEIN"/>
    <property type="match status" value="1"/>
</dbReference>
<dbReference type="InterPro" id="IPR024623">
    <property type="entry name" value="YtxH"/>
</dbReference>
<comment type="caution">
    <text evidence="3">The sequence shown here is derived from an EMBL/GenBank/DDBJ whole genome shotgun (WGS) entry which is preliminary data.</text>
</comment>
<evidence type="ECO:0000313" key="4">
    <source>
        <dbReference type="Proteomes" id="UP000182762"/>
    </source>
</evidence>
<keyword evidence="2" id="KW-0812">Transmembrane</keyword>
<gene>
    <name evidence="3" type="ORF">SAMN02745910_00825</name>
</gene>
<evidence type="ECO:0000256" key="1">
    <source>
        <dbReference type="SAM" id="MobiDB-lite"/>
    </source>
</evidence>
<feature type="region of interest" description="Disordered" evidence="1">
    <location>
        <begin position="113"/>
        <end position="138"/>
    </location>
</feature>
<dbReference type="Pfam" id="PF12732">
    <property type="entry name" value="YtxH"/>
    <property type="match status" value="1"/>
</dbReference>
<reference evidence="3 4" key="1">
    <citation type="submission" date="2016-10" db="EMBL/GenBank/DDBJ databases">
        <authorList>
            <person name="Varghese N."/>
            <person name="Submissions S."/>
        </authorList>
    </citation>
    <scope>NUCLEOTIDE SEQUENCE [LARGE SCALE GENOMIC DNA]</scope>
    <source>
        <strain evidence="3 4">DSM 13796</strain>
    </source>
</reference>
<dbReference type="InterPro" id="IPR052928">
    <property type="entry name" value="Desiccation-related_membrane"/>
</dbReference>
<dbReference type="PANTHER" id="PTHR35792:SF1">
    <property type="entry name" value="SLL0268 PROTEIN"/>
    <property type="match status" value="1"/>
</dbReference>
<sequence>MGDRNGKEFIVGTVIGGVIGAATALLLAPKSGKELRTDLNEQAAYVRLKTEEFKNVAVEKGQGFAESAKGKTADFSQNFSKQSSNVMDKVKNFRNKEDDEISNASLQVLESEVEDRLEKLDEEVKSPEYKGETPSNQH</sequence>
<evidence type="ECO:0000313" key="3">
    <source>
        <dbReference type="EMBL" id="SFQ25068.1"/>
    </source>
</evidence>
<accession>A0A1I5WZI6</accession>
<proteinExistence type="predicted"/>
<dbReference type="Proteomes" id="UP000182762">
    <property type="component" value="Unassembled WGS sequence"/>
</dbReference>
<dbReference type="RefSeq" id="WP_061802241.1">
    <property type="nucleotide sequence ID" value="NZ_FOXX01000001.1"/>
</dbReference>
<feature type="compositionally biased region" description="Basic and acidic residues" evidence="1">
    <location>
        <begin position="114"/>
        <end position="131"/>
    </location>
</feature>
<feature type="transmembrane region" description="Helical" evidence="2">
    <location>
        <begin position="9"/>
        <end position="28"/>
    </location>
</feature>
<dbReference type="EMBL" id="FOXX01000001">
    <property type="protein sequence ID" value="SFQ25068.1"/>
    <property type="molecule type" value="Genomic_DNA"/>
</dbReference>
<organism evidence="3 4">
    <name type="scientific">Priestia endophytica DSM 13796</name>
    <dbReference type="NCBI Taxonomy" id="1121089"/>
    <lineage>
        <taxon>Bacteria</taxon>
        <taxon>Bacillati</taxon>
        <taxon>Bacillota</taxon>
        <taxon>Bacilli</taxon>
        <taxon>Bacillales</taxon>
        <taxon>Bacillaceae</taxon>
        <taxon>Priestia</taxon>
    </lineage>
</organism>
<name>A0A1I5WZI6_9BACI</name>
<dbReference type="GeneID" id="93709578"/>